<organism evidence="1 2">
    <name type="scientific">Desulfopila aestuarii DSM 18488</name>
    <dbReference type="NCBI Taxonomy" id="1121416"/>
    <lineage>
        <taxon>Bacteria</taxon>
        <taxon>Pseudomonadati</taxon>
        <taxon>Thermodesulfobacteriota</taxon>
        <taxon>Desulfobulbia</taxon>
        <taxon>Desulfobulbales</taxon>
        <taxon>Desulfocapsaceae</taxon>
        <taxon>Desulfopila</taxon>
    </lineage>
</organism>
<gene>
    <name evidence="1" type="ORF">SAMN02745220_04965</name>
</gene>
<sequence length="80" mass="8656">METVAYTCDTLGHDQSMAQGSRIAFCQRSMGKHPLPGYGSVALGNRLVRTRMLGGVGAGGEIPPATRLRFNVIFCCTYFN</sequence>
<name>A0A1M7YKR3_9BACT</name>
<evidence type="ECO:0000313" key="1">
    <source>
        <dbReference type="EMBL" id="SHO53156.1"/>
    </source>
</evidence>
<proteinExistence type="predicted"/>
<protein>
    <submittedName>
        <fullName evidence="1">Uncharacterized protein</fullName>
    </submittedName>
</protein>
<dbReference type="Proteomes" id="UP000184603">
    <property type="component" value="Unassembled WGS sequence"/>
</dbReference>
<accession>A0A1M7YKR3</accession>
<dbReference type="EMBL" id="FRFE01000048">
    <property type="protein sequence ID" value="SHO53156.1"/>
    <property type="molecule type" value="Genomic_DNA"/>
</dbReference>
<keyword evidence="2" id="KW-1185">Reference proteome</keyword>
<dbReference type="AlphaFoldDB" id="A0A1M7YKR3"/>
<reference evidence="1 2" key="1">
    <citation type="submission" date="2016-12" db="EMBL/GenBank/DDBJ databases">
        <authorList>
            <person name="Song W.-J."/>
            <person name="Kurnit D.M."/>
        </authorList>
    </citation>
    <scope>NUCLEOTIDE SEQUENCE [LARGE SCALE GENOMIC DNA]</scope>
    <source>
        <strain evidence="1 2">DSM 18488</strain>
    </source>
</reference>
<evidence type="ECO:0000313" key="2">
    <source>
        <dbReference type="Proteomes" id="UP000184603"/>
    </source>
</evidence>